<protein>
    <recommendedName>
        <fullName evidence="3">Phage tail tube protein</fullName>
    </recommendedName>
</protein>
<gene>
    <name evidence="1" type="ORF">SAMN02745207_00862</name>
</gene>
<dbReference type="AlphaFoldDB" id="A0A1M5SDW3"/>
<dbReference type="RefSeq" id="WP_073337198.1">
    <property type="nucleotide sequence ID" value="NZ_FQXM01000004.1"/>
</dbReference>
<sequence length="170" mass="18737">MADKILLGSGAIYFDFGLATESLVGSTQGEGKFNRKVKYHDIERNGALGKEKGMSIKESVEITMSFGALNLIETNMTKFFAGLESKVVDTYTEITATEDLVLSDYIDNVAFVGTDKAGKEIIIMIENATGLGDLEMKFKDKEEIVADVELTATFDPLTPNCEPWKIKYLN</sequence>
<name>A0A1M5SDW3_9CLOT</name>
<reference evidence="1 2" key="1">
    <citation type="submission" date="2016-11" db="EMBL/GenBank/DDBJ databases">
        <authorList>
            <person name="Jaros S."/>
            <person name="Januszkiewicz K."/>
            <person name="Wedrychowicz H."/>
        </authorList>
    </citation>
    <scope>NUCLEOTIDE SEQUENCE [LARGE SCALE GENOMIC DNA]</scope>
    <source>
        <strain evidence="1 2">DSM 8605</strain>
    </source>
</reference>
<proteinExistence type="predicted"/>
<keyword evidence="2" id="KW-1185">Reference proteome</keyword>
<dbReference type="Proteomes" id="UP000184447">
    <property type="component" value="Unassembled WGS sequence"/>
</dbReference>
<dbReference type="EMBL" id="FQXM01000004">
    <property type="protein sequence ID" value="SHH36113.1"/>
    <property type="molecule type" value="Genomic_DNA"/>
</dbReference>
<evidence type="ECO:0000313" key="1">
    <source>
        <dbReference type="EMBL" id="SHH36113.1"/>
    </source>
</evidence>
<dbReference type="STRING" id="1121316.SAMN02745207_00862"/>
<accession>A0A1M5SDW3</accession>
<evidence type="ECO:0008006" key="3">
    <source>
        <dbReference type="Google" id="ProtNLM"/>
    </source>
</evidence>
<evidence type="ECO:0000313" key="2">
    <source>
        <dbReference type="Proteomes" id="UP000184447"/>
    </source>
</evidence>
<dbReference type="OrthoDB" id="2041935at2"/>
<organism evidence="1 2">
    <name type="scientific">Clostridium grantii DSM 8605</name>
    <dbReference type="NCBI Taxonomy" id="1121316"/>
    <lineage>
        <taxon>Bacteria</taxon>
        <taxon>Bacillati</taxon>
        <taxon>Bacillota</taxon>
        <taxon>Clostridia</taxon>
        <taxon>Eubacteriales</taxon>
        <taxon>Clostridiaceae</taxon>
        <taxon>Clostridium</taxon>
    </lineage>
</organism>